<dbReference type="RefSeq" id="WP_261963276.1">
    <property type="nucleotide sequence ID" value="NZ_BAAAXA010000003.1"/>
</dbReference>
<feature type="binding site" evidence="12">
    <location>
        <position position="88"/>
    </location>
    <ligand>
        <name>Zn(2+)</name>
        <dbReference type="ChEBI" id="CHEBI:29105"/>
        <label>1</label>
        <note>catalytic</note>
    </ligand>
</feature>
<feature type="binding site" evidence="12">
    <location>
        <position position="86"/>
    </location>
    <ligand>
        <name>Zn(2+)</name>
        <dbReference type="ChEBI" id="CHEBI:29105"/>
        <label>1</label>
        <note>catalytic</note>
    </ligand>
</feature>
<dbReference type="PIRSF" id="PIRSF004803">
    <property type="entry name" value="RnjA"/>
    <property type="match status" value="1"/>
</dbReference>
<keyword evidence="15" id="KW-1185">Reference proteome</keyword>
<organism evidence="14 15">
    <name type="scientific">Dactylosporangium matsuzakiense</name>
    <dbReference type="NCBI Taxonomy" id="53360"/>
    <lineage>
        <taxon>Bacteria</taxon>
        <taxon>Bacillati</taxon>
        <taxon>Actinomycetota</taxon>
        <taxon>Actinomycetes</taxon>
        <taxon>Micromonosporales</taxon>
        <taxon>Micromonosporaceae</taxon>
        <taxon>Dactylosporangium</taxon>
    </lineage>
</organism>
<dbReference type="SUPFAM" id="SSF56281">
    <property type="entry name" value="Metallo-hydrolase/oxidoreductase"/>
    <property type="match status" value="1"/>
</dbReference>
<evidence type="ECO:0000313" key="15">
    <source>
        <dbReference type="Proteomes" id="UP001143480"/>
    </source>
</evidence>
<keyword evidence="4 9" id="KW-0255">Endonuclease</keyword>
<dbReference type="Pfam" id="PF17770">
    <property type="entry name" value="RNase_J_C"/>
    <property type="match status" value="1"/>
</dbReference>
<evidence type="ECO:0000256" key="10">
    <source>
        <dbReference type="PIRSR" id="PIRSR004803-1"/>
    </source>
</evidence>
<feature type="active site" description="Proton donor" evidence="10">
    <location>
        <position position="205"/>
    </location>
</feature>
<dbReference type="InterPro" id="IPR011108">
    <property type="entry name" value="RMMBL"/>
</dbReference>
<comment type="function">
    <text evidence="9">An RNase that has 5'-3' exonuclease and possibly endonuclease activity. Involved in maturation of rRNA and in some organisms also mRNA maturation and/or decay.</text>
</comment>
<proteinExistence type="inferred from homology"/>
<evidence type="ECO:0000256" key="9">
    <source>
        <dbReference type="HAMAP-Rule" id="MF_01491"/>
    </source>
</evidence>
<dbReference type="Pfam" id="PF07521">
    <property type="entry name" value="RMMBL"/>
    <property type="match status" value="1"/>
</dbReference>
<keyword evidence="9" id="KW-0698">rRNA processing</keyword>
<keyword evidence="3 12" id="KW-0479">Metal-binding</keyword>
<evidence type="ECO:0000256" key="1">
    <source>
        <dbReference type="ARBA" id="ARBA00022490"/>
    </source>
</evidence>
<keyword evidence="8 9" id="KW-0694">RNA-binding</keyword>
<dbReference type="Gene3D" id="3.10.20.580">
    <property type="match status" value="1"/>
</dbReference>
<dbReference type="GO" id="GO:0003723">
    <property type="term" value="F:RNA binding"/>
    <property type="evidence" value="ECO:0007669"/>
    <property type="project" value="UniProtKB-UniRule"/>
</dbReference>
<reference evidence="14" key="2">
    <citation type="submission" date="2023-01" db="EMBL/GenBank/DDBJ databases">
        <authorList>
            <person name="Sun Q."/>
            <person name="Evtushenko L."/>
        </authorList>
    </citation>
    <scope>NUCLEOTIDE SEQUENCE</scope>
    <source>
        <strain evidence="14">VKM Ac-1321</strain>
    </source>
</reference>
<dbReference type="GO" id="GO:0004521">
    <property type="term" value="F:RNA endonuclease activity"/>
    <property type="evidence" value="ECO:0007669"/>
    <property type="project" value="UniProtKB-UniRule"/>
</dbReference>
<comment type="subunit">
    <text evidence="9">Homodimer, may be a subunit of the RNA degradosome.</text>
</comment>
<dbReference type="Gene3D" id="3.60.15.10">
    <property type="entry name" value="Ribonuclease Z/Hydroxyacylglutathione hydrolase-like"/>
    <property type="match status" value="1"/>
</dbReference>
<feature type="binding site" evidence="12">
    <location>
        <position position="84"/>
    </location>
    <ligand>
        <name>Zn(2+)</name>
        <dbReference type="ChEBI" id="CHEBI:29105"/>
        <label>1</label>
        <note>catalytic</note>
    </ligand>
</feature>
<dbReference type="GO" id="GO:0006364">
    <property type="term" value="P:rRNA processing"/>
    <property type="evidence" value="ECO:0007669"/>
    <property type="project" value="UniProtKB-UniRule"/>
</dbReference>
<gene>
    <name evidence="9 14" type="primary">rnj</name>
    <name evidence="14" type="ORF">GCM10017581_089190</name>
</gene>
<feature type="domain" description="Metallo-beta-lactamase" evidence="13">
    <location>
        <begin position="31"/>
        <end position="225"/>
    </location>
</feature>
<dbReference type="GO" id="GO:0008270">
    <property type="term" value="F:zinc ion binding"/>
    <property type="evidence" value="ECO:0007669"/>
    <property type="project" value="InterPro"/>
</dbReference>
<dbReference type="EMBL" id="BSFP01000087">
    <property type="protein sequence ID" value="GLL07167.1"/>
    <property type="molecule type" value="Genomic_DNA"/>
</dbReference>
<keyword evidence="2 9" id="KW-0540">Nuclease</keyword>
<dbReference type="Proteomes" id="UP001143480">
    <property type="component" value="Unassembled WGS sequence"/>
</dbReference>
<feature type="binding site" evidence="12">
    <location>
        <position position="453"/>
    </location>
    <ligand>
        <name>Ca(2+)</name>
        <dbReference type="ChEBI" id="CHEBI:29108"/>
    </ligand>
</feature>
<dbReference type="PANTHER" id="PTHR43694:SF1">
    <property type="entry name" value="RIBONUCLEASE J"/>
    <property type="match status" value="1"/>
</dbReference>
<evidence type="ECO:0000259" key="13">
    <source>
        <dbReference type="SMART" id="SM00849"/>
    </source>
</evidence>
<dbReference type="GO" id="GO:0005737">
    <property type="term" value="C:cytoplasm"/>
    <property type="evidence" value="ECO:0007669"/>
    <property type="project" value="UniProtKB-SubCell"/>
</dbReference>
<dbReference type="SMART" id="SM00849">
    <property type="entry name" value="Lactamase_B"/>
    <property type="match status" value="1"/>
</dbReference>
<feature type="active site" description="Proton acceptor" evidence="10">
    <location>
        <position position="378"/>
    </location>
</feature>
<dbReference type="EC" id="3.1.-.-" evidence="9"/>
<dbReference type="PANTHER" id="PTHR43694">
    <property type="entry name" value="RIBONUCLEASE J"/>
    <property type="match status" value="1"/>
</dbReference>
<comment type="cofactor">
    <cofactor evidence="12">
        <name>Zn(2+)</name>
        <dbReference type="ChEBI" id="CHEBI:29105"/>
    </cofactor>
    <text evidence="12">Binds 2 Zn(2+) ions per subunit. It is not clear if Zn(2+) or Mg(2+) is physiologically important.</text>
</comment>
<name>A0A9W6NSI0_9ACTN</name>
<feature type="binding site" evidence="11">
    <location>
        <begin position="242"/>
        <end position="244"/>
    </location>
    <ligand>
        <name>substrate</name>
    </ligand>
</feature>
<protein>
    <recommendedName>
        <fullName evidence="9">Ribonuclease J</fullName>
        <shortName evidence="9">RNase J</shortName>
        <ecNumber evidence="9">3.1.-.-</ecNumber>
    </recommendedName>
</protein>
<accession>A0A9W6NSI0</accession>
<evidence type="ECO:0000256" key="4">
    <source>
        <dbReference type="ARBA" id="ARBA00022759"/>
    </source>
</evidence>
<dbReference type="CDD" id="cd07714">
    <property type="entry name" value="RNaseJ_MBL-fold"/>
    <property type="match status" value="1"/>
</dbReference>
<evidence type="ECO:0000256" key="8">
    <source>
        <dbReference type="ARBA" id="ARBA00022884"/>
    </source>
</evidence>
<comment type="subcellular location">
    <subcellularLocation>
        <location evidence="9">Cytoplasm</location>
    </subcellularLocation>
</comment>
<dbReference type="InterPro" id="IPR055132">
    <property type="entry name" value="RNase_J_b_CASP"/>
</dbReference>
<dbReference type="InterPro" id="IPR042173">
    <property type="entry name" value="RNase_J_2"/>
</dbReference>
<dbReference type="NCBIfam" id="TIGR00649">
    <property type="entry name" value="MG423"/>
    <property type="match status" value="1"/>
</dbReference>
<reference evidence="14" key="1">
    <citation type="journal article" date="2014" name="Int. J. Syst. Evol. Microbiol.">
        <title>Complete genome sequence of Corynebacterium casei LMG S-19264T (=DSM 44701T), isolated from a smear-ripened cheese.</title>
        <authorList>
            <consortium name="US DOE Joint Genome Institute (JGI-PGF)"/>
            <person name="Walter F."/>
            <person name="Albersmeier A."/>
            <person name="Kalinowski J."/>
            <person name="Ruckert C."/>
        </authorList>
    </citation>
    <scope>NUCLEOTIDE SEQUENCE</scope>
    <source>
        <strain evidence="14">VKM Ac-1321</strain>
    </source>
</reference>
<keyword evidence="12" id="KW-0106">Calcium</keyword>
<dbReference type="GO" id="GO:0004534">
    <property type="term" value="F:5'-3' RNA exonuclease activity"/>
    <property type="evidence" value="ECO:0007669"/>
    <property type="project" value="UniProtKB-UniRule"/>
</dbReference>
<dbReference type="InterPro" id="IPR004613">
    <property type="entry name" value="RNase_J"/>
</dbReference>
<comment type="caution">
    <text evidence="14">The sequence shown here is derived from an EMBL/GenBank/DDBJ whole genome shotgun (WGS) entry which is preliminary data.</text>
</comment>
<dbReference type="InterPro" id="IPR030854">
    <property type="entry name" value="RNase_J_bac"/>
</dbReference>
<dbReference type="InterPro" id="IPR036866">
    <property type="entry name" value="RibonucZ/Hydroxyglut_hydro"/>
</dbReference>
<evidence type="ECO:0000256" key="7">
    <source>
        <dbReference type="ARBA" id="ARBA00022839"/>
    </source>
</evidence>
<dbReference type="InterPro" id="IPR041636">
    <property type="entry name" value="RNase_J_C"/>
</dbReference>
<dbReference type="HAMAP" id="MF_01491">
    <property type="entry name" value="RNase_J_bact"/>
    <property type="match status" value="1"/>
</dbReference>
<dbReference type="AlphaFoldDB" id="A0A9W6NSI0"/>
<dbReference type="Pfam" id="PF22505">
    <property type="entry name" value="RNase_J_b_CASP"/>
    <property type="match status" value="1"/>
</dbReference>
<keyword evidence="6 12" id="KW-0862">Zinc</keyword>
<evidence type="ECO:0000256" key="11">
    <source>
        <dbReference type="PIRSR" id="PIRSR004803-2"/>
    </source>
</evidence>
<feature type="binding site" evidence="9 11">
    <location>
        <begin position="374"/>
        <end position="378"/>
    </location>
    <ligand>
        <name>substrate</name>
    </ligand>
</feature>
<feature type="binding site" evidence="12">
    <location>
        <position position="61"/>
    </location>
    <ligand>
        <name>Ca(2+)</name>
        <dbReference type="ChEBI" id="CHEBI:29108"/>
    </ligand>
</feature>
<feature type="binding site" evidence="12">
    <location>
        <position position="400"/>
    </location>
    <ligand>
        <name>Zn(2+)</name>
        <dbReference type="ChEBI" id="CHEBI:29105"/>
        <label>1</label>
        <note>catalytic</note>
    </ligand>
</feature>
<sequence>MTVAHVELDPPPPAGPNTLRVTPLGGLGAIGRNMTLLEYDGKLLVIDCGVLFPDVEQPGVDLILPDFSSILDRLNQVQAIVLTHGHEDHIGAVPYLLAHKPDIPLVGSKFTLALVEAKLAERRIEPYSLTVAEGQVERLGPFECEFFAVNHSIPDALAVAVTTGAGTLLHTGDFKMDQLPLDGRITDLAGFARLGASGVDLLLSDSTNAEIPGFVTPEREIGPVLERIFGRATGRIIVASFASHVHRVQQVFDAAAMHGRKVALIGRSMVRNMGIARDLGLLRIPNGLVVAIDEAMSLPPERVVLMSTGSQGEPMSALGRMANGDHRHIVIGEGDTIVLASSLVPGNETAVYRVINQLSRAGAIVVHKDVAKVHVSGHSPAGELLYLLNVVKPRNFMPVHGEWRHLRAHAQLAREAGVPDERVVLCEDGDVVDLVDGEARLVGHIRSRYVYVDGLAIGDVGESLLSERRILGDGGFIAATVVIDSVTGKVVAGPTVSAKGFSDDPAVFNAVLPLVTEALNKAATEGITDPHQLQQIVRRTVGRWVNEAYRRRPMIVPTVVEV</sequence>
<feature type="binding site" evidence="12">
    <location>
        <position position="59"/>
    </location>
    <ligand>
        <name>Ca(2+)</name>
        <dbReference type="ChEBI" id="CHEBI:29108"/>
    </ligand>
</feature>
<feature type="binding site" evidence="12">
    <location>
        <position position="89"/>
    </location>
    <ligand>
        <name>Zn(2+)</name>
        <dbReference type="ChEBI" id="CHEBI:29105"/>
        <label>1</label>
        <note>catalytic</note>
    </ligand>
</feature>
<evidence type="ECO:0000256" key="6">
    <source>
        <dbReference type="ARBA" id="ARBA00022833"/>
    </source>
</evidence>
<evidence type="ECO:0000256" key="12">
    <source>
        <dbReference type="PIRSR" id="PIRSR004803-3"/>
    </source>
</evidence>
<keyword evidence="7 9" id="KW-0269">Exonuclease</keyword>
<comment type="cofactor">
    <cofactor evidence="12">
        <name>Ca(2+)</name>
        <dbReference type="ChEBI" id="CHEBI:29108"/>
    </cofactor>
    <text evidence="12">Binds 1 Ca(2+) cation per subunit. Seen in 1 crystal structure, it is not clear if it is physiologically important.</text>
</comment>
<feature type="binding site" evidence="12">
    <location>
        <position position="151"/>
    </location>
    <ligand>
        <name>Zn(2+)</name>
        <dbReference type="ChEBI" id="CHEBI:29105"/>
        <label>1</label>
        <note>catalytic</note>
    </ligand>
</feature>
<dbReference type="Pfam" id="PF00753">
    <property type="entry name" value="Lactamase_B"/>
    <property type="match status" value="1"/>
</dbReference>
<evidence type="ECO:0000313" key="14">
    <source>
        <dbReference type="EMBL" id="GLL07167.1"/>
    </source>
</evidence>
<comment type="similarity">
    <text evidence="9">Belongs to the metallo-beta-lactamase superfamily. RNA-metabolizing metallo-beta-lactamase-like family. Bacterial RNase J subfamily.</text>
</comment>
<evidence type="ECO:0000256" key="2">
    <source>
        <dbReference type="ARBA" id="ARBA00022722"/>
    </source>
</evidence>
<evidence type="ECO:0000256" key="5">
    <source>
        <dbReference type="ARBA" id="ARBA00022801"/>
    </source>
</evidence>
<keyword evidence="5 9" id="KW-0378">Hydrolase</keyword>
<evidence type="ECO:0000256" key="3">
    <source>
        <dbReference type="ARBA" id="ARBA00022723"/>
    </source>
</evidence>
<dbReference type="Gene3D" id="3.40.50.10710">
    <property type="entry name" value="Metallo-hydrolase/oxidoreductase"/>
    <property type="match status" value="1"/>
</dbReference>
<dbReference type="InterPro" id="IPR001279">
    <property type="entry name" value="Metallo-B-lactamas"/>
</dbReference>
<feature type="binding site" evidence="12">
    <location>
        <position position="173"/>
    </location>
    <ligand>
        <name>Zn(2+)</name>
        <dbReference type="ChEBI" id="CHEBI:29105"/>
        <label>1</label>
        <note>catalytic</note>
    </ligand>
</feature>
<keyword evidence="1 9" id="KW-0963">Cytoplasm</keyword>